<feature type="transmembrane region" description="Helical" evidence="1">
    <location>
        <begin position="230"/>
        <end position="248"/>
    </location>
</feature>
<comment type="caution">
    <text evidence="2">The sequence shown here is derived from an EMBL/GenBank/DDBJ whole genome shotgun (WGS) entry which is preliminary data.</text>
</comment>
<keyword evidence="1" id="KW-1133">Transmembrane helix</keyword>
<feature type="transmembrane region" description="Helical" evidence="1">
    <location>
        <begin position="187"/>
        <end position="210"/>
    </location>
</feature>
<dbReference type="EMBL" id="SJZJ01000027">
    <property type="protein sequence ID" value="TCJ21994.1"/>
    <property type="molecule type" value="Genomic_DNA"/>
</dbReference>
<feature type="transmembrane region" description="Helical" evidence="1">
    <location>
        <begin position="38"/>
        <end position="57"/>
    </location>
</feature>
<evidence type="ECO:0000313" key="2">
    <source>
        <dbReference type="EMBL" id="TCJ21994.1"/>
    </source>
</evidence>
<feature type="transmembrane region" description="Helical" evidence="1">
    <location>
        <begin position="93"/>
        <end position="114"/>
    </location>
</feature>
<dbReference type="OrthoDB" id="3786007at2"/>
<evidence type="ECO:0000256" key="1">
    <source>
        <dbReference type="SAM" id="Phobius"/>
    </source>
</evidence>
<feature type="transmembrane region" description="Helical" evidence="1">
    <location>
        <begin position="284"/>
        <end position="306"/>
    </location>
</feature>
<dbReference type="Proteomes" id="UP000295453">
    <property type="component" value="Unassembled WGS sequence"/>
</dbReference>
<keyword evidence="3" id="KW-1185">Reference proteome</keyword>
<name>A0A4R1BVI7_9ACTN</name>
<dbReference type="RefSeq" id="WP_131585168.1">
    <property type="nucleotide sequence ID" value="NZ_SJZJ01000027.1"/>
</dbReference>
<organism evidence="2 3">
    <name type="scientific">Nocardioides jejuensis</name>
    <dbReference type="NCBI Taxonomy" id="2502782"/>
    <lineage>
        <taxon>Bacteria</taxon>
        <taxon>Bacillati</taxon>
        <taxon>Actinomycetota</taxon>
        <taxon>Actinomycetes</taxon>
        <taxon>Propionibacteriales</taxon>
        <taxon>Nocardioidaceae</taxon>
        <taxon>Nocardioides</taxon>
    </lineage>
</organism>
<feature type="transmembrane region" description="Helical" evidence="1">
    <location>
        <begin position="126"/>
        <end position="144"/>
    </location>
</feature>
<feature type="transmembrane region" description="Helical" evidence="1">
    <location>
        <begin position="7"/>
        <end position="32"/>
    </location>
</feature>
<reference evidence="2 3" key="1">
    <citation type="submission" date="2019-03" db="EMBL/GenBank/DDBJ databases">
        <authorList>
            <person name="Kim M.K.M."/>
        </authorList>
    </citation>
    <scope>NUCLEOTIDE SEQUENCE [LARGE SCALE GENOMIC DNA]</scope>
    <source>
        <strain evidence="2 3">18JY15-6</strain>
    </source>
</reference>
<feature type="transmembrane region" description="Helical" evidence="1">
    <location>
        <begin position="64"/>
        <end position="81"/>
    </location>
</feature>
<feature type="transmembrane region" description="Helical" evidence="1">
    <location>
        <begin position="260"/>
        <end position="278"/>
    </location>
</feature>
<accession>A0A4R1BVI7</accession>
<keyword evidence="1" id="KW-0812">Transmembrane</keyword>
<sequence>MTTTKPLYPLLVVRSILALLAVGVVLLGLAAADLGPAWLDRAGGVAVAAAYSGLLAVRTGGRPVVFGLWAVVVGAGASVLAEVGPATGFWDDVATAVTTGGAVLTAVVSAVLAVMLTTPAVRSWRAAVEVFVAFAIAGVGSMAVLGFRPQLDVDRFGYAALACAFALGFGLVFRLGAGWHGLGRRGLLVVLGGSAVLAVTVAYAELLRHYGTPELVDGIDRSVRWTRDTIGATPRPLQVLVGVPALLWGCHMRARRRQGWWVCVFGCAATGSVATTLVNMHTTWLEAVLIPAYSLPLGLLLGYLVIRIDLAFTGPRGSRARAVERSRAVRPEPSRLQPLL</sequence>
<feature type="transmembrane region" description="Helical" evidence="1">
    <location>
        <begin position="156"/>
        <end position="175"/>
    </location>
</feature>
<evidence type="ECO:0000313" key="3">
    <source>
        <dbReference type="Proteomes" id="UP000295453"/>
    </source>
</evidence>
<keyword evidence="1" id="KW-0472">Membrane</keyword>
<gene>
    <name evidence="2" type="ORF">EPD65_13930</name>
</gene>
<dbReference type="AlphaFoldDB" id="A0A4R1BVI7"/>
<proteinExistence type="predicted"/>
<protein>
    <submittedName>
        <fullName evidence="2">Uncharacterized protein</fullName>
    </submittedName>
</protein>